<keyword evidence="3" id="KW-1185">Reference proteome</keyword>
<comment type="caution">
    <text evidence="2">The sequence shown here is derived from an EMBL/GenBank/DDBJ whole genome shotgun (WGS) entry which is preliminary data.</text>
</comment>
<organism evidence="2 3">
    <name type="scientific">Dryococelus australis</name>
    <dbReference type="NCBI Taxonomy" id="614101"/>
    <lineage>
        <taxon>Eukaryota</taxon>
        <taxon>Metazoa</taxon>
        <taxon>Ecdysozoa</taxon>
        <taxon>Arthropoda</taxon>
        <taxon>Hexapoda</taxon>
        <taxon>Insecta</taxon>
        <taxon>Pterygota</taxon>
        <taxon>Neoptera</taxon>
        <taxon>Polyneoptera</taxon>
        <taxon>Phasmatodea</taxon>
        <taxon>Verophasmatodea</taxon>
        <taxon>Anareolatae</taxon>
        <taxon>Phasmatidae</taxon>
        <taxon>Eurycanthinae</taxon>
        <taxon>Dryococelus</taxon>
    </lineage>
</organism>
<evidence type="ECO:0000313" key="2">
    <source>
        <dbReference type="EMBL" id="KAJ8890672.1"/>
    </source>
</evidence>
<name>A0ABQ9I1Z2_9NEOP</name>
<dbReference type="EMBL" id="JARBHB010000003">
    <property type="protein sequence ID" value="KAJ8890672.1"/>
    <property type="molecule type" value="Genomic_DNA"/>
</dbReference>
<accession>A0ABQ9I1Z2</accession>
<reference evidence="2 3" key="1">
    <citation type="submission" date="2023-02" db="EMBL/GenBank/DDBJ databases">
        <title>LHISI_Scaffold_Assembly.</title>
        <authorList>
            <person name="Stuart O.P."/>
            <person name="Cleave R."/>
            <person name="Magrath M.J.L."/>
            <person name="Mikheyev A.S."/>
        </authorList>
    </citation>
    <scope>NUCLEOTIDE SEQUENCE [LARGE SCALE GENOMIC DNA]</scope>
    <source>
        <strain evidence="2">Daus_M_001</strain>
        <tissue evidence="2">Leg muscle</tissue>
    </source>
</reference>
<protein>
    <submittedName>
        <fullName evidence="2">Uncharacterized protein</fullName>
    </submittedName>
</protein>
<gene>
    <name evidence="2" type="ORF">PR048_010181</name>
</gene>
<evidence type="ECO:0000313" key="3">
    <source>
        <dbReference type="Proteomes" id="UP001159363"/>
    </source>
</evidence>
<proteinExistence type="predicted"/>
<feature type="region of interest" description="Disordered" evidence="1">
    <location>
        <begin position="1"/>
        <end position="57"/>
    </location>
</feature>
<evidence type="ECO:0000256" key="1">
    <source>
        <dbReference type="SAM" id="MobiDB-lite"/>
    </source>
</evidence>
<dbReference type="Proteomes" id="UP001159363">
    <property type="component" value="Chromosome 3"/>
</dbReference>
<sequence length="151" mass="16775">MSQNTVQKKSYSEVISKKNSKSQQRIVQLAVRANNKDSHCVDQSDPQKQTADDDGFVVVNRRGTKSSTASGSSIPRTTAPRKQVQLGVRNNVKIKTVPKVTRPQMKALFVSCFAPEVQDDDTIAYINQEIKVANLRVAKLKTKYNLVPLST</sequence>